<dbReference type="AlphaFoldDB" id="A0A199XSF3"/>
<accession>A0A199XSF3</accession>
<dbReference type="Proteomes" id="UP000093807">
    <property type="component" value="Unassembled WGS sequence"/>
</dbReference>
<dbReference type="PATRIC" id="fig|29536.5.peg.550"/>
<evidence type="ECO:0000313" key="2">
    <source>
        <dbReference type="EMBL" id="OAZ04678.1"/>
    </source>
</evidence>
<protein>
    <submittedName>
        <fullName evidence="2">Uncharacterized protein</fullName>
    </submittedName>
</protein>
<name>A0A199XSF3_9FLAO</name>
<organism evidence="2 3">
    <name type="scientific">Flavobacterium succinicans</name>
    <dbReference type="NCBI Taxonomy" id="29536"/>
    <lineage>
        <taxon>Bacteria</taxon>
        <taxon>Pseudomonadati</taxon>
        <taxon>Bacteroidota</taxon>
        <taxon>Flavobacteriia</taxon>
        <taxon>Flavobacteriales</taxon>
        <taxon>Flavobacteriaceae</taxon>
        <taxon>Flavobacterium</taxon>
    </lineage>
</organism>
<keyword evidence="1" id="KW-0732">Signal</keyword>
<feature type="chain" id="PRO_5008286889" evidence="1">
    <location>
        <begin position="20"/>
        <end position="60"/>
    </location>
</feature>
<reference evidence="2 3" key="1">
    <citation type="submission" date="2016-06" db="EMBL/GenBank/DDBJ databases">
        <title>Draft genome sequence of Flavobacterium succinicans strain DD5b.</title>
        <authorList>
            <person name="Poehlein A."/>
            <person name="Daniel R."/>
            <person name="Simeonova D.D."/>
        </authorList>
    </citation>
    <scope>NUCLEOTIDE SEQUENCE [LARGE SCALE GENOMIC DNA]</scope>
    <source>
        <strain evidence="2 3">DD5b</strain>
    </source>
</reference>
<evidence type="ECO:0000256" key="1">
    <source>
        <dbReference type="SAM" id="SignalP"/>
    </source>
</evidence>
<evidence type="ECO:0000313" key="3">
    <source>
        <dbReference type="Proteomes" id="UP000093807"/>
    </source>
</evidence>
<dbReference type="RefSeq" id="WP_064714404.1">
    <property type="nucleotide sequence ID" value="NZ_JMTM01000017.1"/>
</dbReference>
<feature type="signal peptide" evidence="1">
    <location>
        <begin position="1"/>
        <end position="19"/>
    </location>
</feature>
<gene>
    <name evidence="2" type="ORF">FLB_05250</name>
</gene>
<comment type="caution">
    <text evidence="2">The sequence shown here is derived from an EMBL/GenBank/DDBJ whole genome shotgun (WGS) entry which is preliminary data.</text>
</comment>
<dbReference type="EMBL" id="JMTM01000017">
    <property type="protein sequence ID" value="OAZ04678.1"/>
    <property type="molecule type" value="Genomic_DNA"/>
</dbReference>
<proteinExistence type="predicted"/>
<keyword evidence="3" id="KW-1185">Reference proteome</keyword>
<sequence length="60" mass="6574">MKKVAAILAFSFFALSTQAQETPAKEKTKKEATTTKKEATKTKTECKAEGKKCCSSKKTK</sequence>